<dbReference type="AlphaFoldDB" id="A0A0D0SM11"/>
<dbReference type="CDD" id="cd04301">
    <property type="entry name" value="NAT_SF"/>
    <property type="match status" value="1"/>
</dbReference>
<accession>A0A0D0SM11</accession>
<name>A0A0D0SM11_STAGA</name>
<organism evidence="7 8">
    <name type="scientific">Staphylococcus gallinarum</name>
    <dbReference type="NCBI Taxonomy" id="1293"/>
    <lineage>
        <taxon>Bacteria</taxon>
        <taxon>Bacillati</taxon>
        <taxon>Bacillota</taxon>
        <taxon>Bacilli</taxon>
        <taxon>Bacillales</taxon>
        <taxon>Staphylococcaceae</taxon>
        <taxon>Staphylococcus</taxon>
    </lineage>
</organism>
<comment type="catalytic activity">
    <reaction evidence="3">
        <text>L-methionine sulfoximine + acetyl-CoA = N-acetyl-L-methionine sulfoximine + CoA + H(+)</text>
        <dbReference type="Rhea" id="RHEA:47660"/>
        <dbReference type="ChEBI" id="CHEBI:15378"/>
        <dbReference type="ChEBI" id="CHEBI:57287"/>
        <dbReference type="ChEBI" id="CHEBI:57288"/>
        <dbReference type="ChEBI" id="CHEBI:87826"/>
        <dbReference type="ChEBI" id="CHEBI:87827"/>
    </reaction>
</comment>
<dbReference type="PROSITE" id="PS51186">
    <property type="entry name" value="GNAT"/>
    <property type="match status" value="1"/>
</dbReference>
<dbReference type="SUPFAM" id="SSF55729">
    <property type="entry name" value="Acyl-CoA N-acyltransferases (Nat)"/>
    <property type="match status" value="1"/>
</dbReference>
<dbReference type="GeneID" id="93844206"/>
<evidence type="ECO:0000259" key="5">
    <source>
        <dbReference type="PROSITE" id="PS51186"/>
    </source>
</evidence>
<protein>
    <submittedName>
        <fullName evidence="7">N-acetyltransferase</fullName>
    </submittedName>
</protein>
<dbReference type="InterPro" id="IPR016181">
    <property type="entry name" value="Acyl_CoA_acyltransferase"/>
</dbReference>
<dbReference type="GO" id="GO:0016747">
    <property type="term" value="F:acyltransferase activity, transferring groups other than amino-acyl groups"/>
    <property type="evidence" value="ECO:0007669"/>
    <property type="project" value="InterPro"/>
</dbReference>
<dbReference type="InterPro" id="IPR000182">
    <property type="entry name" value="GNAT_dom"/>
</dbReference>
<dbReference type="PANTHER" id="PTHR43072:SF23">
    <property type="entry name" value="UPF0039 PROTEIN C11D3.02C"/>
    <property type="match status" value="1"/>
</dbReference>
<keyword evidence="2" id="KW-0012">Acyltransferase</keyword>
<dbReference type="EMBL" id="BKAX01000004">
    <property type="protein sequence ID" value="GEQ05948.1"/>
    <property type="molecule type" value="Genomic_DNA"/>
</dbReference>
<evidence type="ECO:0000256" key="4">
    <source>
        <dbReference type="ARBA" id="ARBA00051334"/>
    </source>
</evidence>
<dbReference type="PANTHER" id="PTHR43072">
    <property type="entry name" value="N-ACETYLTRANSFERASE"/>
    <property type="match status" value="1"/>
</dbReference>
<dbReference type="Gene3D" id="3.40.630.30">
    <property type="match status" value="1"/>
</dbReference>
<evidence type="ECO:0000256" key="3">
    <source>
        <dbReference type="ARBA" id="ARBA00050603"/>
    </source>
</evidence>
<dbReference type="RefSeq" id="WP_042740316.1">
    <property type="nucleotide sequence ID" value="NZ_BKAX01000004.1"/>
</dbReference>
<sequence>MIRHAKQSDLPNILEIYNDAILNTTAVYTYKPQTLASRETWFENKLNKQEPVLVYDERGEAIAFATYGTFRDWPAYQYSIEHSIYVNKHHRGKGIASQLLAEIIQTARNNGYRTLVAGIDATNDYSIYLHKKFKFKHSGTIQNVGYKFDKWLDLAFYQLDLNPSQSTKH</sequence>
<reference evidence="6 9" key="2">
    <citation type="submission" date="2019-07" db="EMBL/GenBank/DDBJ databases">
        <title>Whole genome shotgun sequence of Staphylococcus gallinarum NBRC 109767.</title>
        <authorList>
            <person name="Hosoyama A."/>
            <person name="Uohara A."/>
            <person name="Ohji S."/>
            <person name="Ichikawa N."/>
        </authorList>
    </citation>
    <scope>NUCLEOTIDE SEQUENCE [LARGE SCALE GENOMIC DNA]</scope>
    <source>
        <strain evidence="6 9">NBRC 109767</strain>
    </source>
</reference>
<gene>
    <name evidence="7" type="ORF">BUZ01_04045</name>
    <name evidence="6" type="ORF">SGA02_17760</name>
</gene>
<dbReference type="FunFam" id="3.40.630.30:FF:000026">
    <property type="entry name" value="Phosphinothricin acetyltransferase"/>
    <property type="match status" value="1"/>
</dbReference>
<comment type="caution">
    <text evidence="7">The sequence shown here is derived from an EMBL/GenBank/DDBJ whole genome shotgun (WGS) entry which is preliminary data.</text>
</comment>
<dbReference type="Pfam" id="PF13420">
    <property type="entry name" value="Acetyltransf_4"/>
    <property type="match status" value="1"/>
</dbReference>
<evidence type="ECO:0000313" key="8">
    <source>
        <dbReference type="Proteomes" id="UP000283576"/>
    </source>
</evidence>
<feature type="domain" description="N-acetyltransferase" evidence="5">
    <location>
        <begin position="1"/>
        <end position="169"/>
    </location>
</feature>
<evidence type="ECO:0000313" key="6">
    <source>
        <dbReference type="EMBL" id="GEQ05948.1"/>
    </source>
</evidence>
<proteinExistence type="predicted"/>
<comment type="catalytic activity">
    <reaction evidence="4">
        <text>L-methionine sulfone + acetyl-CoA = N-acetyl-L-methionine sulfone + CoA + H(+)</text>
        <dbReference type="Rhea" id="RHEA:47656"/>
        <dbReference type="ChEBI" id="CHEBI:15378"/>
        <dbReference type="ChEBI" id="CHEBI:57287"/>
        <dbReference type="ChEBI" id="CHEBI:57288"/>
        <dbReference type="ChEBI" id="CHEBI:87824"/>
        <dbReference type="ChEBI" id="CHEBI:87825"/>
    </reaction>
</comment>
<keyword evidence="9" id="KW-1185">Reference proteome</keyword>
<dbReference type="Proteomes" id="UP000283576">
    <property type="component" value="Unassembled WGS sequence"/>
</dbReference>
<keyword evidence="1 7" id="KW-0808">Transferase</keyword>
<dbReference type="Proteomes" id="UP000321057">
    <property type="component" value="Unassembled WGS sequence"/>
</dbReference>
<dbReference type="EMBL" id="QXRZ01000002">
    <property type="protein sequence ID" value="RIL43806.1"/>
    <property type="molecule type" value="Genomic_DNA"/>
</dbReference>
<evidence type="ECO:0000256" key="1">
    <source>
        <dbReference type="ARBA" id="ARBA00022679"/>
    </source>
</evidence>
<evidence type="ECO:0000313" key="9">
    <source>
        <dbReference type="Proteomes" id="UP000321057"/>
    </source>
</evidence>
<reference evidence="7 8" key="1">
    <citation type="journal article" date="2016" name="Front. Microbiol.">
        <title>Comprehensive Phylogenetic Analysis of Bovine Non-aureus Staphylococci Species Based on Whole-Genome Sequencing.</title>
        <authorList>
            <person name="Naushad S."/>
            <person name="Barkema H.W."/>
            <person name="Luby C."/>
            <person name="Condas L.A."/>
            <person name="Nobrega D.B."/>
            <person name="Carson D.A."/>
            <person name="De Buck J."/>
        </authorList>
    </citation>
    <scope>NUCLEOTIDE SEQUENCE [LARGE SCALE GENOMIC DNA]</scope>
    <source>
        <strain evidence="7 8">SNUC 1388</strain>
    </source>
</reference>
<evidence type="ECO:0000256" key="2">
    <source>
        <dbReference type="ARBA" id="ARBA00023315"/>
    </source>
</evidence>
<dbReference type="OrthoDB" id="9798006at2"/>
<evidence type="ECO:0000313" key="7">
    <source>
        <dbReference type="EMBL" id="RIL43806.1"/>
    </source>
</evidence>